<reference evidence="3" key="1">
    <citation type="submission" date="2023-04" db="EMBL/GenBank/DDBJ databases">
        <title>Complete genome sequence of Temperatibacter marinus.</title>
        <authorList>
            <person name="Rong J.-C."/>
            <person name="Yi M.-L."/>
            <person name="Zhao Q."/>
        </authorList>
    </citation>
    <scope>NUCLEOTIDE SEQUENCE</scope>
    <source>
        <strain evidence="3">NBRC 110045</strain>
    </source>
</reference>
<sequence length="246" mass="27876">MSDTPVTRLAMWSGPRNISTAMMRSFENRSDCKVVDEPFYAFYLDRSGLDHPGRDAIIASQSTDPSEVIDQLLGPVPEGVTLYYQKHMTHHLLPEINLEDLDALTHVFLIRDPQEMVSSYVRSREQVTSQDLGLHQMAELFDRTADRKGAVPLVLNSRDVLMNPEKALSSLCDRVGLAFDKAMLNWPAGRRDSDGVWAPYWYKSVEASTGFSPYEAKEIRLTKDLQEIADRCQAPYEKMKGFAIEV</sequence>
<keyword evidence="2" id="KW-0100">Branched-chain amino acid biosynthesis</keyword>
<keyword evidence="3" id="KW-0378">Hydrolase</keyword>
<evidence type="ECO:0000256" key="1">
    <source>
        <dbReference type="ARBA" id="ARBA00009320"/>
    </source>
</evidence>
<dbReference type="GO" id="GO:0016787">
    <property type="term" value="F:hydrolase activity"/>
    <property type="evidence" value="ECO:0007669"/>
    <property type="project" value="UniProtKB-KW"/>
</dbReference>
<accession>A0AA52H9I9</accession>
<dbReference type="Pfam" id="PF19798">
    <property type="entry name" value="Sulfotransfer_5"/>
    <property type="match status" value="1"/>
</dbReference>
<dbReference type="GO" id="GO:0009082">
    <property type="term" value="P:branched-chain amino acid biosynthetic process"/>
    <property type="evidence" value="ECO:0007669"/>
    <property type="project" value="UniProtKB-KW"/>
</dbReference>
<dbReference type="InterPro" id="IPR050571">
    <property type="entry name" value="Class-IV_PLP-Dep_Aminotrnsfr"/>
</dbReference>
<keyword evidence="2" id="KW-0028">Amino-acid biosynthesis</keyword>
<evidence type="ECO:0000313" key="3">
    <source>
        <dbReference type="EMBL" id="WND03246.1"/>
    </source>
</evidence>
<organism evidence="3 4">
    <name type="scientific">Temperatibacter marinus</name>
    <dbReference type="NCBI Taxonomy" id="1456591"/>
    <lineage>
        <taxon>Bacteria</taxon>
        <taxon>Pseudomonadati</taxon>
        <taxon>Pseudomonadota</taxon>
        <taxon>Alphaproteobacteria</taxon>
        <taxon>Kordiimonadales</taxon>
        <taxon>Temperatibacteraceae</taxon>
        <taxon>Temperatibacter</taxon>
    </lineage>
</organism>
<keyword evidence="4" id="KW-1185">Reference proteome</keyword>
<name>A0AA52H9I9_9PROT</name>
<dbReference type="PANTHER" id="PTHR42743">
    <property type="entry name" value="AMINO-ACID AMINOTRANSFERASE"/>
    <property type="match status" value="1"/>
</dbReference>
<protein>
    <submittedName>
        <fullName evidence="3">HAD family hydrolase</fullName>
    </submittedName>
</protein>
<evidence type="ECO:0000256" key="2">
    <source>
        <dbReference type="ARBA" id="ARBA00023304"/>
    </source>
</evidence>
<gene>
    <name evidence="3" type="ORF">QGN29_02540</name>
</gene>
<comment type="similarity">
    <text evidence="1">Belongs to the class-IV pyridoxal-phosphate-dependent aminotransferase family.</text>
</comment>
<dbReference type="Gene3D" id="3.40.50.300">
    <property type="entry name" value="P-loop containing nucleotide triphosphate hydrolases"/>
    <property type="match status" value="1"/>
</dbReference>
<dbReference type="Proteomes" id="UP001268683">
    <property type="component" value="Chromosome"/>
</dbReference>
<dbReference type="InterPro" id="IPR027417">
    <property type="entry name" value="P-loop_NTPase"/>
</dbReference>
<dbReference type="KEGG" id="tmk:QGN29_02540"/>
<evidence type="ECO:0000313" key="4">
    <source>
        <dbReference type="Proteomes" id="UP001268683"/>
    </source>
</evidence>
<dbReference type="EMBL" id="CP123872">
    <property type="protein sequence ID" value="WND03246.1"/>
    <property type="molecule type" value="Genomic_DNA"/>
</dbReference>
<dbReference type="AlphaFoldDB" id="A0AA52H9I9"/>
<proteinExistence type="inferred from homology"/>
<dbReference type="SUPFAM" id="SSF52540">
    <property type="entry name" value="P-loop containing nucleoside triphosphate hydrolases"/>
    <property type="match status" value="1"/>
</dbReference>
<dbReference type="RefSeq" id="WP_310799099.1">
    <property type="nucleotide sequence ID" value="NZ_CP123872.1"/>
</dbReference>
<dbReference type="PANTHER" id="PTHR42743:SF11">
    <property type="entry name" value="AMINODEOXYCHORISMATE LYASE"/>
    <property type="match status" value="1"/>
</dbReference>